<evidence type="ECO:0000256" key="6">
    <source>
        <dbReference type="ARBA" id="ARBA00022737"/>
    </source>
</evidence>
<feature type="disulfide bond" evidence="13">
    <location>
        <begin position="587"/>
        <end position="605"/>
    </location>
</feature>
<feature type="transmembrane region" description="Helical" evidence="15">
    <location>
        <begin position="1398"/>
        <end position="1421"/>
    </location>
</feature>
<dbReference type="PROSITE" id="PS01209">
    <property type="entry name" value="LDLRA_1"/>
    <property type="match status" value="4"/>
</dbReference>
<feature type="transmembrane region" description="Helical" evidence="15">
    <location>
        <begin position="1350"/>
        <end position="1370"/>
    </location>
</feature>
<feature type="region of interest" description="Disordered" evidence="14">
    <location>
        <begin position="122"/>
        <end position="144"/>
    </location>
</feature>
<gene>
    <name evidence="17" type="ORF">Pmani_028430</name>
</gene>
<evidence type="ECO:0000256" key="15">
    <source>
        <dbReference type="SAM" id="Phobius"/>
    </source>
</evidence>
<dbReference type="SMART" id="SM00192">
    <property type="entry name" value="LDLa"/>
    <property type="match status" value="12"/>
</dbReference>
<dbReference type="InterPro" id="IPR000276">
    <property type="entry name" value="GPCR_Rhodpsn"/>
</dbReference>
<keyword evidence="5 15" id="KW-0812">Transmembrane</keyword>
<dbReference type="Proteomes" id="UP001292094">
    <property type="component" value="Unassembled WGS sequence"/>
</dbReference>
<feature type="region of interest" description="Disordered" evidence="14">
    <location>
        <begin position="283"/>
        <end position="490"/>
    </location>
</feature>
<feature type="compositionally biased region" description="Basic and acidic residues" evidence="14">
    <location>
        <begin position="218"/>
        <end position="263"/>
    </location>
</feature>
<comment type="caution">
    <text evidence="13">Lacks conserved residue(s) required for the propagation of feature annotation.</text>
</comment>
<comment type="caution">
    <text evidence="17">The sequence shown here is derived from an EMBL/GenBank/DDBJ whole genome shotgun (WGS) entry which is preliminary data.</text>
</comment>
<organism evidence="17 18">
    <name type="scientific">Petrolisthes manimaculis</name>
    <dbReference type="NCBI Taxonomy" id="1843537"/>
    <lineage>
        <taxon>Eukaryota</taxon>
        <taxon>Metazoa</taxon>
        <taxon>Ecdysozoa</taxon>
        <taxon>Arthropoda</taxon>
        <taxon>Crustacea</taxon>
        <taxon>Multicrustacea</taxon>
        <taxon>Malacostraca</taxon>
        <taxon>Eumalacostraca</taxon>
        <taxon>Eucarida</taxon>
        <taxon>Decapoda</taxon>
        <taxon>Pleocyemata</taxon>
        <taxon>Anomura</taxon>
        <taxon>Galatheoidea</taxon>
        <taxon>Porcellanidae</taxon>
        <taxon>Petrolisthes</taxon>
    </lineage>
</organism>
<dbReference type="Pfam" id="PF00057">
    <property type="entry name" value="Ldl_recept_a"/>
    <property type="match status" value="5"/>
</dbReference>
<dbReference type="InterPro" id="IPR017452">
    <property type="entry name" value="GPCR_Rhodpsn_7TM"/>
</dbReference>
<evidence type="ECO:0000256" key="10">
    <source>
        <dbReference type="ARBA" id="ARBA00023157"/>
    </source>
</evidence>
<evidence type="ECO:0000256" key="11">
    <source>
        <dbReference type="ARBA" id="ARBA00023170"/>
    </source>
</evidence>
<dbReference type="EMBL" id="JAWZYT010003273">
    <property type="protein sequence ID" value="KAK4299288.1"/>
    <property type="molecule type" value="Genomic_DNA"/>
</dbReference>
<dbReference type="GO" id="GO:0009755">
    <property type="term" value="P:hormone-mediated signaling pathway"/>
    <property type="evidence" value="ECO:0007669"/>
    <property type="project" value="TreeGrafter"/>
</dbReference>
<dbReference type="GO" id="GO:0007189">
    <property type="term" value="P:adenylate cyclase-activating G protein-coupled receptor signaling pathway"/>
    <property type="evidence" value="ECO:0007669"/>
    <property type="project" value="TreeGrafter"/>
</dbReference>
<evidence type="ECO:0000256" key="9">
    <source>
        <dbReference type="ARBA" id="ARBA00023136"/>
    </source>
</evidence>
<feature type="region of interest" description="Disordered" evidence="14">
    <location>
        <begin position="165"/>
        <end position="263"/>
    </location>
</feature>
<evidence type="ECO:0000313" key="17">
    <source>
        <dbReference type="EMBL" id="KAK4299288.1"/>
    </source>
</evidence>
<dbReference type="GO" id="GO:0005886">
    <property type="term" value="C:plasma membrane"/>
    <property type="evidence" value="ECO:0007669"/>
    <property type="project" value="UniProtKB-SubCell"/>
</dbReference>
<feature type="disulfide bond" evidence="13">
    <location>
        <begin position="805"/>
        <end position="820"/>
    </location>
</feature>
<dbReference type="CDD" id="cd15137">
    <property type="entry name" value="7tmA_Relaxin_R"/>
    <property type="match status" value="1"/>
</dbReference>
<feature type="disulfide bond" evidence="13">
    <location>
        <begin position="793"/>
        <end position="811"/>
    </location>
</feature>
<feature type="transmembrane region" description="Helical" evidence="15">
    <location>
        <begin position="1262"/>
        <end position="1285"/>
    </location>
</feature>
<dbReference type="Gene3D" id="1.20.1070.10">
    <property type="entry name" value="Rhodopsin 7-helix transmembrane proteins"/>
    <property type="match status" value="1"/>
</dbReference>
<feature type="region of interest" description="Disordered" evidence="14">
    <location>
        <begin position="27"/>
        <end position="87"/>
    </location>
</feature>
<keyword evidence="6" id="KW-0677">Repeat</keyword>
<feature type="transmembrane region" description="Helical" evidence="15">
    <location>
        <begin position="1489"/>
        <end position="1510"/>
    </location>
</feature>
<feature type="domain" description="G-protein coupled receptors family 1 profile" evidence="16">
    <location>
        <begin position="1243"/>
        <end position="1507"/>
    </location>
</feature>
<dbReference type="PROSITE" id="PS51450">
    <property type="entry name" value="LRR"/>
    <property type="match status" value="2"/>
</dbReference>
<dbReference type="InterPro" id="IPR002172">
    <property type="entry name" value="LDrepeatLR_classA_rpt"/>
</dbReference>
<dbReference type="Gene3D" id="4.10.400.10">
    <property type="entry name" value="Low-density Lipoprotein Receptor"/>
    <property type="match status" value="9"/>
</dbReference>
<evidence type="ECO:0000256" key="3">
    <source>
        <dbReference type="ARBA" id="ARBA00022475"/>
    </source>
</evidence>
<comment type="similarity">
    <text evidence="2">Belongs to the G-protein coupled receptor 1 family.</text>
</comment>
<feature type="compositionally biased region" description="Basic and acidic residues" evidence="14">
    <location>
        <begin position="187"/>
        <end position="211"/>
    </location>
</feature>
<dbReference type="PROSITE" id="PS50262">
    <property type="entry name" value="G_PROTEIN_RECEP_F1_2"/>
    <property type="match status" value="1"/>
</dbReference>
<keyword evidence="9 15" id="KW-0472">Membrane</keyword>
<evidence type="ECO:0000256" key="8">
    <source>
        <dbReference type="ARBA" id="ARBA00023040"/>
    </source>
</evidence>
<feature type="disulfide bond" evidence="13">
    <location>
        <begin position="881"/>
        <end position="896"/>
    </location>
</feature>
<dbReference type="CDD" id="cd00112">
    <property type="entry name" value="LDLa"/>
    <property type="match status" value="10"/>
</dbReference>
<feature type="compositionally biased region" description="Basic and acidic residues" evidence="14">
    <location>
        <begin position="122"/>
        <end position="142"/>
    </location>
</feature>
<dbReference type="Gene3D" id="3.80.10.10">
    <property type="entry name" value="Ribonuclease Inhibitor"/>
    <property type="match status" value="2"/>
</dbReference>
<feature type="compositionally biased region" description="Basic and acidic residues" evidence="14">
    <location>
        <begin position="27"/>
        <end position="53"/>
    </location>
</feature>
<feature type="disulfide bond" evidence="13">
    <location>
        <begin position="869"/>
        <end position="887"/>
    </location>
</feature>
<feature type="disulfide bond" evidence="13">
    <location>
        <begin position="639"/>
        <end position="654"/>
    </location>
</feature>
<feature type="disulfide bond" evidence="13">
    <location>
        <begin position="694"/>
        <end position="706"/>
    </location>
</feature>
<feature type="transmembrane region" description="Helical" evidence="15">
    <location>
        <begin position="1227"/>
        <end position="1250"/>
    </location>
</feature>
<feature type="transmembrane region" description="Helical" evidence="15">
    <location>
        <begin position="1305"/>
        <end position="1329"/>
    </location>
</feature>
<keyword evidence="10 13" id="KW-1015">Disulfide bond</keyword>
<keyword evidence="7 15" id="KW-1133">Transmembrane helix</keyword>
<feature type="disulfide bond" evidence="13">
    <location>
        <begin position="862"/>
        <end position="874"/>
    </location>
</feature>
<dbReference type="InterPro" id="IPR001611">
    <property type="entry name" value="Leu-rich_rpt"/>
</dbReference>
<feature type="compositionally biased region" description="Basic and acidic residues" evidence="14">
    <location>
        <begin position="283"/>
        <end position="316"/>
    </location>
</feature>
<feature type="compositionally biased region" description="Basic and acidic residues" evidence="14">
    <location>
        <begin position="323"/>
        <end position="418"/>
    </location>
</feature>
<dbReference type="InterPro" id="IPR023415">
    <property type="entry name" value="LDLR_class-A_CS"/>
</dbReference>
<evidence type="ECO:0000259" key="16">
    <source>
        <dbReference type="PROSITE" id="PS50262"/>
    </source>
</evidence>
<feature type="disulfide bond" evidence="13">
    <location>
        <begin position="842"/>
        <end position="857"/>
    </location>
</feature>
<keyword evidence="8" id="KW-0297">G-protein coupled receptor</keyword>
<dbReference type="Pfam" id="PF13855">
    <property type="entry name" value="LRR_8"/>
    <property type="match status" value="1"/>
</dbReference>
<keyword evidence="18" id="KW-1185">Reference proteome</keyword>
<feature type="disulfide bond" evidence="13">
    <location>
        <begin position="957"/>
        <end position="975"/>
    </location>
</feature>
<feature type="transmembrane region" description="Helical" evidence="15">
    <location>
        <begin position="1458"/>
        <end position="1483"/>
    </location>
</feature>
<evidence type="ECO:0000313" key="18">
    <source>
        <dbReference type="Proteomes" id="UP001292094"/>
    </source>
</evidence>
<evidence type="ECO:0000256" key="7">
    <source>
        <dbReference type="ARBA" id="ARBA00022989"/>
    </source>
</evidence>
<evidence type="ECO:0000256" key="5">
    <source>
        <dbReference type="ARBA" id="ARBA00022692"/>
    </source>
</evidence>
<feature type="disulfide bond" evidence="13">
    <location>
        <begin position="627"/>
        <end position="645"/>
    </location>
</feature>
<dbReference type="SUPFAM" id="SSF57424">
    <property type="entry name" value="LDL receptor-like module"/>
    <property type="match status" value="5"/>
</dbReference>
<evidence type="ECO:0000256" key="12">
    <source>
        <dbReference type="ARBA" id="ARBA00023224"/>
    </source>
</evidence>
<evidence type="ECO:0000256" key="2">
    <source>
        <dbReference type="ARBA" id="ARBA00010663"/>
    </source>
</evidence>
<dbReference type="Pfam" id="PF00001">
    <property type="entry name" value="7tm_1"/>
    <property type="match status" value="1"/>
</dbReference>
<dbReference type="GO" id="GO:0008528">
    <property type="term" value="F:G protein-coupled peptide receptor activity"/>
    <property type="evidence" value="ECO:0007669"/>
    <property type="project" value="TreeGrafter"/>
</dbReference>
<dbReference type="PRINTS" id="PR00261">
    <property type="entry name" value="LDLRECEPTOR"/>
</dbReference>
<dbReference type="SUPFAM" id="SSF52058">
    <property type="entry name" value="L domain-like"/>
    <property type="match status" value="1"/>
</dbReference>
<sequence>MRRWGREGWRVEKESKTIKEDHLKSETLSKTIKEDHLKSETPSKTIKEDHPKSETPNYFVAVTALSSPSPYSSSSTTTTTTTTTSLFSNKEIEAGKMEERGSPPLQFLLLLLGGNEITSLERRMTKQKREKEEEMITLEKKRTSSAWRRKKREKKWIQGMEDEERTVIKTTREEEDGGNETSQEYMIHFDKRRGEGGRREEMKAGGKEEEKRRKRIGGGKEEWKENGAWERKVGRKGQEWKAKQRKEKDRINKHTSTTEDIKATDTKKENYIRKETPIIELTGIRKEEENEEQRSMGEKVEGRTKTKEEKRKEQRIKGIVNKQRLEERIVKEEEGREEAERSGNEEMGRRGKREEETREIAEGKRGRNNETDNNKKRGKRDDVEIFNTEKGKREKEKYKIENERSKEDERRTEERGIREDDDDDDDRLIEKNTGDDEEDRINYKNDEIKKNEDKKTEDKLDNREREERTDKDNKREDRREYGDNNNENERLEGGDKDVWWCEDVGEWRCNDGVGCVRDEDKCNGIPECQDGSDEEVALCGCLPYEYQCESECVDLLLRCDTNPDCQYQEDETGCETYVCPEKTHYKCNNGFCVPSHSVCDHVDDCGDGSDEPLTCSYQRCFQVEYRCNNSECLRPGHVCDGVRDCYDGSDEWHCQPDDFVQCGSGKRIHRHFWCDGLLHCDDNHADEANCTAVCGPGEYRCVSGRCIHEGHVCDGLCDCLDCIVKCEVGRSIGCNMPLHHIDKYRCVAEQYLCDGHHHCQTGPHYTSDETGCDETCVVAESSESVNTSALLKCADGRCLPLYHLCDGKPDCLQGEDEHSCFGCSEGQWQCEGAQCINASLRCDLVFHCKDRSDEMNCEHQVCGLDQAQCRTGQCLPKDHWCDHINDCPDHSDEDHCDEVYRVECEESDDVFRCAGKHYQCIPQQDQCRVFKNREGGCVDGSHLLNCGPVECHGMHKCLSGPCVPLDMVCDSHIDCPDTWDDEDNCPFQCSHEAPECLCIHLMANCSDLQLTSFPAMEHNINRLNFSHNNLSETLMKQGIAGYEEVVSLDLSNNGIRELGADTFISMWRLMMLVLSDNLLTKITRGTFHGLHTLSTLHLDGNDLGTLDAYAFAGLGSLTTLDLSHQQLSHISPKAFVGLRSLRTLKLSYNRLSILHQSTFNGLGSLQVLTLNNNQLESLGEKVFHRMPHLRHLETDRWGFCCLAPHVISCLPPPVDEFSSCADLMSNLVLRVCVWVLGFVALIGNSFVILWRSLHSSGNRVHSFLIVNLGVGDLLMGVYLLIVAGVDLRYRGVYAIHEHDWKTSPLCQLAGFISTLSSELSVFTLTVITVDRLNAIKFPFGVRGKEERSTTRLLMVGVWVGVLLLAALPLADIDYFSNFYGRSGVCLALHITSDRPSGWQYSVFVFLVLNLISFTVIAVSYWQMYLAWRETHQAVRAGVVVARGSAGGGDRGLGRRMTLIVATDAACWLPIITLGVISLCGVTVPPKIFSWIAVFVLPLNAAVNPVLYTFSADEGVRKHVRLLRQSLHPPTSSHSNNTATRGRLASSLRVRLATEVTDLGQLGDADLRHNIVANADHRHNVVTNADHRHNIATTAKNAVCVFAPNSSPSVVHYTQAALPAVQQEVTRILAVEKLGQKLPSLYSSVSSHAPLCSKSSGGSEQGEEELVSLEELTSMLPPIRRTTSRHSRRRNMSDNRYD</sequence>
<dbReference type="InterPro" id="IPR036055">
    <property type="entry name" value="LDL_receptor-like_sf"/>
</dbReference>
<feature type="region of interest" description="Disordered" evidence="14">
    <location>
        <begin position="1645"/>
        <end position="1697"/>
    </location>
</feature>
<keyword evidence="12" id="KW-0807">Transducer</keyword>
<evidence type="ECO:0000256" key="4">
    <source>
        <dbReference type="ARBA" id="ARBA00022614"/>
    </source>
</evidence>
<keyword evidence="4" id="KW-0433">Leucine-rich repeat</keyword>
<feature type="disulfide bond" evidence="13">
    <location>
        <begin position="823"/>
        <end position="835"/>
    </location>
</feature>
<dbReference type="SUPFAM" id="SSF81321">
    <property type="entry name" value="Family A G protein-coupled receptor-like"/>
    <property type="match status" value="1"/>
</dbReference>
<comment type="subcellular location">
    <subcellularLocation>
        <location evidence="1">Cell membrane</location>
        <topology evidence="1">Multi-pass membrane protein</topology>
    </subcellularLocation>
</comment>
<feature type="disulfide bond" evidence="13">
    <location>
        <begin position="559"/>
        <end position="574"/>
    </location>
</feature>
<evidence type="ECO:0000256" key="14">
    <source>
        <dbReference type="SAM" id="MobiDB-lite"/>
    </source>
</evidence>
<evidence type="ECO:0000256" key="13">
    <source>
        <dbReference type="PROSITE-ProRule" id="PRU00124"/>
    </source>
</evidence>
<proteinExistence type="inferred from homology"/>
<dbReference type="PROSITE" id="PS50068">
    <property type="entry name" value="LDLRA_2"/>
    <property type="match status" value="9"/>
</dbReference>
<feature type="disulfide bond" evidence="13">
    <location>
        <begin position="830"/>
        <end position="848"/>
    </location>
</feature>
<feature type="compositionally biased region" description="Low complexity" evidence="14">
    <location>
        <begin position="66"/>
        <end position="85"/>
    </location>
</feature>
<keyword evidence="3" id="KW-1003">Cell membrane</keyword>
<feature type="compositionally biased region" description="Basic and acidic residues" evidence="14">
    <location>
        <begin position="428"/>
        <end position="490"/>
    </location>
</feature>
<reference evidence="17" key="1">
    <citation type="submission" date="2023-11" db="EMBL/GenBank/DDBJ databases">
        <title>Genome assemblies of two species of porcelain crab, Petrolisthes cinctipes and Petrolisthes manimaculis (Anomura: Porcellanidae).</title>
        <authorList>
            <person name="Angst P."/>
        </authorList>
    </citation>
    <scope>NUCLEOTIDE SEQUENCE</scope>
    <source>
        <strain evidence="17">PB745_02</strain>
        <tissue evidence="17">Gill</tissue>
    </source>
</reference>
<dbReference type="PANTHER" id="PTHR24372:SF77">
    <property type="entry name" value="G-PROTEIN COUPLED RECEPTORS FAMILY 1 PROFILE DOMAIN-CONTAINING PROTEIN"/>
    <property type="match status" value="1"/>
</dbReference>
<dbReference type="InterPro" id="IPR003591">
    <property type="entry name" value="Leu-rich_rpt_typical-subtyp"/>
</dbReference>
<dbReference type="PANTHER" id="PTHR24372">
    <property type="entry name" value="GLYCOPROTEIN HORMONE RECEPTOR"/>
    <property type="match status" value="1"/>
</dbReference>
<dbReference type="SMART" id="SM00369">
    <property type="entry name" value="LRR_TYP"/>
    <property type="match status" value="6"/>
</dbReference>
<keyword evidence="11" id="KW-0675">Receptor</keyword>
<feature type="disulfide bond" evidence="13">
    <location>
        <begin position="620"/>
        <end position="632"/>
    </location>
</feature>
<evidence type="ECO:0000256" key="1">
    <source>
        <dbReference type="ARBA" id="ARBA00004651"/>
    </source>
</evidence>
<feature type="disulfide bond" evidence="13">
    <location>
        <begin position="701"/>
        <end position="719"/>
    </location>
</feature>
<protein>
    <recommendedName>
        <fullName evidence="16">G-protein coupled receptors family 1 profile domain-containing protein</fullName>
    </recommendedName>
</protein>
<dbReference type="InterPro" id="IPR032675">
    <property type="entry name" value="LRR_dom_sf"/>
</dbReference>
<accession>A0AAE1P0T5</accession>
<name>A0AAE1P0T5_9EUCA</name>